<comment type="caution">
    <text evidence="2">The sequence shown here is derived from an EMBL/GenBank/DDBJ whole genome shotgun (WGS) entry which is preliminary data.</text>
</comment>
<organism evidence="2 3">
    <name type="scientific">Bermanella marisrubri</name>
    <dbReference type="NCBI Taxonomy" id="207949"/>
    <lineage>
        <taxon>Bacteria</taxon>
        <taxon>Pseudomonadati</taxon>
        <taxon>Pseudomonadota</taxon>
        <taxon>Gammaproteobacteria</taxon>
        <taxon>Oceanospirillales</taxon>
        <taxon>Oceanospirillaceae</taxon>
        <taxon>Bermanella</taxon>
    </lineage>
</organism>
<dbReference type="Pfam" id="PF13682">
    <property type="entry name" value="CZB"/>
    <property type="match status" value="1"/>
</dbReference>
<dbReference type="HOGENOM" id="CLU_084694_0_0_6"/>
<name>Q1N4H9_9GAMM</name>
<dbReference type="STRING" id="207949.RED65_01775"/>
<keyword evidence="3" id="KW-1185">Reference proteome</keyword>
<sequence length="286" mass="32782">MNAEAEEIQDLPSIFSGQPNIEVITFYEGQTQYATPVSAVRYIEQDRRKTTRIELNKELGAEVTTYQGKPVPIFDFAGLMGCEAEYIKNIKLMQLLDEREKDHRNWMNSLEESLRSGSEFTLARDPNLCKFGQWYNDFKPDDELLADIMEDFDSPHRRIHALADRLLKMRDAGEQEAALKELEKEKASSLARLINLFKAAKDRIENITRPILIFIDTESKMVAIRLNAISDIVTYQVGSFTSKDDVDDSSDLNDLNFLAGYLENKNDEPPCVLLDWRLFKGKKSAL</sequence>
<evidence type="ECO:0000259" key="1">
    <source>
        <dbReference type="Pfam" id="PF13682"/>
    </source>
</evidence>
<dbReference type="RefSeq" id="WP_007017833.1">
    <property type="nucleotide sequence ID" value="NZ_CH724114.1"/>
</dbReference>
<dbReference type="AlphaFoldDB" id="Q1N4H9"/>
<feature type="domain" description="Chemoreceptor zinc-binding" evidence="1">
    <location>
        <begin position="103"/>
        <end position="166"/>
    </location>
</feature>
<accession>Q1N4H9</accession>
<evidence type="ECO:0000313" key="3">
    <source>
        <dbReference type="Proteomes" id="UP000004263"/>
    </source>
</evidence>
<dbReference type="OrthoDB" id="9181673at2"/>
<protein>
    <recommendedName>
        <fullName evidence="1">Chemoreceptor zinc-binding domain-containing protein</fullName>
    </recommendedName>
</protein>
<proteinExistence type="predicted"/>
<dbReference type="GO" id="GO:0007165">
    <property type="term" value="P:signal transduction"/>
    <property type="evidence" value="ECO:0007669"/>
    <property type="project" value="InterPro"/>
</dbReference>
<dbReference type="Gene3D" id="1.20.120.30">
    <property type="entry name" value="Aspartate receptor, ligand-binding domain"/>
    <property type="match status" value="1"/>
</dbReference>
<dbReference type="InterPro" id="IPR036061">
    <property type="entry name" value="CheW-like_dom_sf"/>
</dbReference>
<dbReference type="SUPFAM" id="SSF50341">
    <property type="entry name" value="CheW-like"/>
    <property type="match status" value="1"/>
</dbReference>
<dbReference type="EMBL" id="AAQH01000002">
    <property type="protein sequence ID" value="EAT13449.1"/>
    <property type="molecule type" value="Genomic_DNA"/>
</dbReference>
<dbReference type="Proteomes" id="UP000004263">
    <property type="component" value="Unassembled WGS sequence"/>
</dbReference>
<dbReference type="InterPro" id="IPR025991">
    <property type="entry name" value="Chemoreceptor_zinc-bind_dom"/>
</dbReference>
<gene>
    <name evidence="2" type="ORF">RED65_01775</name>
</gene>
<evidence type="ECO:0000313" key="2">
    <source>
        <dbReference type="EMBL" id="EAT13449.1"/>
    </source>
</evidence>
<dbReference type="GO" id="GO:0006935">
    <property type="term" value="P:chemotaxis"/>
    <property type="evidence" value="ECO:0007669"/>
    <property type="project" value="InterPro"/>
</dbReference>
<reference evidence="2 3" key="1">
    <citation type="submission" date="2006-03" db="EMBL/GenBank/DDBJ databases">
        <authorList>
            <person name="Pinhassi J."/>
            <person name="Pedros-Alio C."/>
            <person name="Ferriera S."/>
            <person name="Johnson J."/>
            <person name="Kravitz S."/>
            <person name="Halpern A."/>
            <person name="Remington K."/>
            <person name="Beeson K."/>
            <person name="Tran B."/>
            <person name="Rogers Y.-H."/>
            <person name="Friedman R."/>
            <person name="Venter J.C."/>
        </authorList>
    </citation>
    <scope>NUCLEOTIDE SEQUENCE [LARGE SCALE GENOMIC DNA]</scope>
    <source>
        <strain evidence="2 3">RED65</strain>
    </source>
</reference>